<feature type="transmembrane region" description="Helical" evidence="1">
    <location>
        <begin position="21"/>
        <end position="43"/>
    </location>
</feature>
<keyword evidence="1" id="KW-0472">Membrane</keyword>
<organism evidence="2">
    <name type="scientific">Nicotiana tabacum</name>
    <name type="common">Common tobacco</name>
    <dbReference type="NCBI Taxonomy" id="4097"/>
    <lineage>
        <taxon>Eukaryota</taxon>
        <taxon>Viridiplantae</taxon>
        <taxon>Streptophyta</taxon>
        <taxon>Embryophyta</taxon>
        <taxon>Tracheophyta</taxon>
        <taxon>Spermatophyta</taxon>
        <taxon>Magnoliopsida</taxon>
        <taxon>eudicotyledons</taxon>
        <taxon>Gunneridae</taxon>
        <taxon>Pentapetalae</taxon>
        <taxon>asterids</taxon>
        <taxon>lamiids</taxon>
        <taxon>Solanales</taxon>
        <taxon>Solanaceae</taxon>
        <taxon>Nicotianoideae</taxon>
        <taxon>Nicotianeae</taxon>
        <taxon>Nicotiana</taxon>
    </lineage>
</organism>
<keyword evidence="1" id="KW-1133">Transmembrane helix</keyword>
<keyword evidence="1" id="KW-0812">Transmembrane</keyword>
<dbReference type="OrthoDB" id="10329497at2759"/>
<evidence type="ECO:0000256" key="1">
    <source>
        <dbReference type="SAM" id="Phobius"/>
    </source>
</evidence>
<reference evidence="2" key="1">
    <citation type="submission" date="2025-08" db="UniProtKB">
        <authorList>
            <consortium name="RefSeq"/>
        </authorList>
    </citation>
    <scope>IDENTIFICATION</scope>
</reference>
<sequence length="149" mass="17524">MLTLSKLKETTRKYIQETISNLMPNIFLSFFYLTSMIWCPYPLTSSPEFSTSFLVEKGRIHTYTTTERRNHSISQIFHQLKRFYTSDLENLKGRERKITIMERGKEIEGKSEKGRAIKLSKRETLFNYCGGILEAAFYRKLQLCSTTQI</sequence>
<proteinExistence type="predicted"/>
<dbReference type="RefSeq" id="XP_016463402.1">
    <property type="nucleotide sequence ID" value="XM_016607916.1"/>
</dbReference>
<gene>
    <name evidence="2" type="primary">LOC107786450</name>
</gene>
<accession>A0A1S3ZGJ8</accession>
<protein>
    <submittedName>
        <fullName evidence="2">Uncharacterized protein isoform X2</fullName>
    </submittedName>
</protein>
<dbReference type="AlphaFoldDB" id="A0A1S3ZGJ8"/>
<evidence type="ECO:0000313" key="2">
    <source>
        <dbReference type="RefSeq" id="XP_016463402.1"/>
    </source>
</evidence>
<name>A0A1S3ZGJ8_TOBAC</name>